<evidence type="ECO:0000313" key="1">
    <source>
        <dbReference type="EMBL" id="TVU16442.1"/>
    </source>
</evidence>
<evidence type="ECO:0000313" key="2">
    <source>
        <dbReference type="Proteomes" id="UP000324897"/>
    </source>
</evidence>
<organism evidence="1 2">
    <name type="scientific">Eragrostis curvula</name>
    <name type="common">weeping love grass</name>
    <dbReference type="NCBI Taxonomy" id="38414"/>
    <lineage>
        <taxon>Eukaryota</taxon>
        <taxon>Viridiplantae</taxon>
        <taxon>Streptophyta</taxon>
        <taxon>Embryophyta</taxon>
        <taxon>Tracheophyta</taxon>
        <taxon>Spermatophyta</taxon>
        <taxon>Magnoliopsida</taxon>
        <taxon>Liliopsida</taxon>
        <taxon>Poales</taxon>
        <taxon>Poaceae</taxon>
        <taxon>PACMAD clade</taxon>
        <taxon>Chloridoideae</taxon>
        <taxon>Eragrostideae</taxon>
        <taxon>Eragrostidinae</taxon>
        <taxon>Eragrostis</taxon>
    </lineage>
</organism>
<name>A0A5J9TYG8_9POAL</name>
<feature type="non-terminal residue" evidence="1">
    <location>
        <position position="1"/>
    </location>
</feature>
<dbReference type="AlphaFoldDB" id="A0A5J9TYG8"/>
<sequence>SVIDTRLCRAAATNASLEAKLFLSLQSGFGIYNLEPMVRVDPSLAINLEHHQQGGAHGFSSLDGKERLPAITTYK</sequence>
<comment type="caution">
    <text evidence="1">The sequence shown here is derived from an EMBL/GenBank/DDBJ whole genome shotgun (WGS) entry which is preliminary data.</text>
</comment>
<dbReference type="Gramene" id="TVU16442">
    <property type="protein sequence ID" value="TVU16442"/>
    <property type="gene ID" value="EJB05_40007"/>
</dbReference>
<protein>
    <submittedName>
        <fullName evidence="1">Uncharacterized protein</fullName>
    </submittedName>
</protein>
<proteinExistence type="predicted"/>
<dbReference type="Proteomes" id="UP000324897">
    <property type="component" value="Unassembled WGS sequence"/>
</dbReference>
<accession>A0A5J9TYG8</accession>
<gene>
    <name evidence="1" type="ORF">EJB05_40007</name>
</gene>
<reference evidence="1 2" key="1">
    <citation type="journal article" date="2019" name="Sci. Rep.">
        <title>A high-quality genome of Eragrostis curvula grass provides insights into Poaceae evolution and supports new strategies to enhance forage quality.</title>
        <authorList>
            <person name="Carballo J."/>
            <person name="Santos B.A.C.M."/>
            <person name="Zappacosta D."/>
            <person name="Garbus I."/>
            <person name="Selva J.P."/>
            <person name="Gallo C.A."/>
            <person name="Diaz A."/>
            <person name="Albertini E."/>
            <person name="Caccamo M."/>
            <person name="Echenique V."/>
        </authorList>
    </citation>
    <scope>NUCLEOTIDE SEQUENCE [LARGE SCALE GENOMIC DNA]</scope>
    <source>
        <strain evidence="2">cv. Victoria</strain>
        <tissue evidence="1">Leaf</tissue>
    </source>
</reference>
<keyword evidence="2" id="KW-1185">Reference proteome</keyword>
<dbReference type="EMBL" id="RWGY01000031">
    <property type="protein sequence ID" value="TVU16442.1"/>
    <property type="molecule type" value="Genomic_DNA"/>
</dbReference>